<dbReference type="RefSeq" id="WP_013334395.1">
    <property type="nucleotide sequence ID" value="NC_014533.1"/>
</dbReference>
<keyword evidence="3" id="KW-1185">Reference proteome</keyword>
<evidence type="ECO:0000313" key="2">
    <source>
        <dbReference type="EMBL" id="ADN17645.1"/>
    </source>
</evidence>
<gene>
    <name evidence="2" type="ordered locus">Cyan7822_5784</name>
</gene>
<dbReference type="AlphaFoldDB" id="E0UL15"/>
<dbReference type="Pfam" id="PF00535">
    <property type="entry name" value="Glycos_transf_2"/>
    <property type="match status" value="1"/>
</dbReference>
<dbReference type="KEGG" id="cyj:Cyan7822_5784"/>
<organism evidence="2 3">
    <name type="scientific">Gloeothece verrucosa (strain PCC 7822)</name>
    <name type="common">Cyanothece sp. (strain PCC 7822)</name>
    <dbReference type="NCBI Taxonomy" id="497965"/>
    <lineage>
        <taxon>Bacteria</taxon>
        <taxon>Bacillati</taxon>
        <taxon>Cyanobacteriota</taxon>
        <taxon>Cyanophyceae</taxon>
        <taxon>Oscillatoriophycideae</taxon>
        <taxon>Chroococcales</taxon>
        <taxon>Aphanothecaceae</taxon>
        <taxon>Gloeothece</taxon>
        <taxon>Gloeothece verrucosa</taxon>
    </lineage>
</organism>
<dbReference type="GO" id="GO:0016740">
    <property type="term" value="F:transferase activity"/>
    <property type="evidence" value="ECO:0007669"/>
    <property type="project" value="UniProtKB-KW"/>
</dbReference>
<keyword evidence="2" id="KW-0614">Plasmid</keyword>
<feature type="domain" description="Glycosyltransferase 2-like" evidence="1">
    <location>
        <begin position="3"/>
        <end position="160"/>
    </location>
</feature>
<sequence>MISLIIPTHNRCLSLQRLLDALQKQTYPLDDLEVVVVADGCQDNTIEMLEKYEAPFKLVFLEQPGSGAAVARNKGAEKASGSLLIFLDDDIKPSEYFVEAHVRAHSQKPDQVVIGYLPPKLANQSSFFQIRLWAWWEEKFYIMGKAGHRYTYEDLLSGNFSLPASLFQQVGGFDSRFRCREDYELGARLLKAGADLIFVKAAMGDHCDEVTDLDRSLRRKRQEGKADILFGRCHPDLMYKLRVASFGESSPWLEKIVQKFIFQFSQWTDLLAFVLRALLNLLEMLKMRQTWEKLNNRLHGYWYLRGMIDELKTYKGLISYLQGGEIRPNSEGLEIEIDLKQGLEKAEQLIDEQRPVSLRIRYGEHPIGRIAPCSGAERLRSVHLRPLLMTDFAWQLLQAVNLETSSQDILLPFNTQKQLDLVNL</sequence>
<dbReference type="SUPFAM" id="SSF53448">
    <property type="entry name" value="Nucleotide-diphospho-sugar transferases"/>
    <property type="match status" value="1"/>
</dbReference>
<proteinExistence type="predicted"/>
<dbReference type="CAZy" id="GT2">
    <property type="family name" value="Glycosyltransferase Family 2"/>
</dbReference>
<reference evidence="3" key="1">
    <citation type="journal article" date="2011" name="MBio">
        <title>Novel metabolic attributes of the genus Cyanothece, comprising a group of unicellular nitrogen-fixing Cyanobacteria.</title>
        <authorList>
            <person name="Bandyopadhyay A."/>
            <person name="Elvitigala T."/>
            <person name="Welsh E."/>
            <person name="Stockel J."/>
            <person name="Liberton M."/>
            <person name="Min H."/>
            <person name="Sherman L.A."/>
            <person name="Pakrasi H.B."/>
        </authorList>
    </citation>
    <scope>NUCLEOTIDE SEQUENCE [LARGE SCALE GENOMIC DNA]</scope>
    <source>
        <strain evidence="3">PCC 7822</strain>
        <plasmid evidence="3">Cy782201</plasmid>
    </source>
</reference>
<dbReference type="Proteomes" id="UP000008206">
    <property type="component" value="Plasmid Cy782201"/>
</dbReference>
<name>E0UL15_GLOV7</name>
<evidence type="ECO:0000313" key="3">
    <source>
        <dbReference type="Proteomes" id="UP000008206"/>
    </source>
</evidence>
<dbReference type="InterPro" id="IPR029044">
    <property type="entry name" value="Nucleotide-diphossugar_trans"/>
</dbReference>
<protein>
    <submittedName>
        <fullName evidence="2">Glycosyl transferase family 2</fullName>
    </submittedName>
</protein>
<accession>E0UL15</accession>
<dbReference type="OrthoDB" id="418085at2"/>
<dbReference type="Gene3D" id="3.90.550.10">
    <property type="entry name" value="Spore Coat Polysaccharide Biosynthesis Protein SpsA, Chain A"/>
    <property type="match status" value="1"/>
</dbReference>
<keyword evidence="2" id="KW-0808">Transferase</keyword>
<dbReference type="EMBL" id="CP002199">
    <property type="protein sequence ID" value="ADN17645.1"/>
    <property type="molecule type" value="Genomic_DNA"/>
</dbReference>
<dbReference type="InterPro" id="IPR050834">
    <property type="entry name" value="Glycosyltransf_2"/>
</dbReference>
<dbReference type="HOGENOM" id="CLU_656950_0_0_3"/>
<dbReference type="PANTHER" id="PTHR43685:SF3">
    <property type="entry name" value="SLR2126 PROTEIN"/>
    <property type="match status" value="1"/>
</dbReference>
<geneLocation type="plasmid" evidence="2 3">
    <name>Cy782201</name>
</geneLocation>
<dbReference type="InterPro" id="IPR001173">
    <property type="entry name" value="Glyco_trans_2-like"/>
</dbReference>
<dbReference type="PANTHER" id="PTHR43685">
    <property type="entry name" value="GLYCOSYLTRANSFERASE"/>
    <property type="match status" value="1"/>
</dbReference>
<evidence type="ECO:0000259" key="1">
    <source>
        <dbReference type="Pfam" id="PF00535"/>
    </source>
</evidence>